<dbReference type="OrthoDB" id="9797341at2"/>
<dbReference type="InterPro" id="IPR039420">
    <property type="entry name" value="WalR-like"/>
</dbReference>
<dbReference type="SUPFAM" id="SSF46894">
    <property type="entry name" value="C-terminal effector domain of the bipartite response regulators"/>
    <property type="match status" value="1"/>
</dbReference>
<feature type="domain" description="HTH luxR-type" evidence="4">
    <location>
        <begin position="143"/>
        <end position="208"/>
    </location>
</feature>
<dbReference type="AlphaFoldDB" id="A0A5S3PTT5"/>
<evidence type="ECO:0000313" key="7">
    <source>
        <dbReference type="Proteomes" id="UP000310314"/>
    </source>
</evidence>
<feature type="modified residue" description="4-aspartylphosphate" evidence="3">
    <location>
        <position position="58"/>
    </location>
</feature>
<reference evidence="6 7" key="1">
    <citation type="submission" date="2019-05" db="EMBL/GenBank/DDBJ databases">
        <authorList>
            <person name="Zhang J.-Y."/>
            <person name="Feg X."/>
            <person name="Du Z.-J."/>
        </authorList>
    </citation>
    <scope>NUCLEOTIDE SEQUENCE [LARGE SCALE GENOMIC DNA]</scope>
    <source>
        <strain evidence="6 7">RZ26</strain>
    </source>
</reference>
<dbReference type="Proteomes" id="UP000310314">
    <property type="component" value="Unassembled WGS sequence"/>
</dbReference>
<dbReference type="CDD" id="cd06170">
    <property type="entry name" value="LuxR_C_like"/>
    <property type="match status" value="1"/>
</dbReference>
<dbReference type="SMART" id="SM00421">
    <property type="entry name" value="HTH_LUXR"/>
    <property type="match status" value="1"/>
</dbReference>
<sequence>MRKEIVKVVVVDDHPLVIEGLKSSIGMDETIEVTACFENAEDLFAHLKRKVAHVVVLDVNLPDINGVEVCEKINSKYPHVKVLGLSTYNDPSIIKQMVKNGAKGYLLKNVSSKELGIAIHQIHDGLSYFSAEIQKILADSIFDNNRIPKLTRREKEILALVAEGITTPQIAEKLIISPLTVETHRRNLIQKMGVTNAAQLVKMAIEQKLI</sequence>
<keyword evidence="7" id="KW-1185">Reference proteome</keyword>
<evidence type="ECO:0000313" key="6">
    <source>
        <dbReference type="EMBL" id="TMM58406.1"/>
    </source>
</evidence>
<evidence type="ECO:0000259" key="4">
    <source>
        <dbReference type="PROSITE" id="PS50043"/>
    </source>
</evidence>
<dbReference type="CDD" id="cd17535">
    <property type="entry name" value="REC_NarL-like"/>
    <property type="match status" value="1"/>
</dbReference>
<dbReference type="PROSITE" id="PS50043">
    <property type="entry name" value="HTH_LUXR_2"/>
    <property type="match status" value="1"/>
</dbReference>
<dbReference type="InterPro" id="IPR058245">
    <property type="entry name" value="NreC/VraR/RcsB-like_REC"/>
</dbReference>
<dbReference type="PROSITE" id="PS00622">
    <property type="entry name" value="HTH_LUXR_1"/>
    <property type="match status" value="1"/>
</dbReference>
<protein>
    <submittedName>
        <fullName evidence="6">Response regulator transcription factor</fullName>
    </submittedName>
</protein>
<dbReference type="Gene3D" id="3.40.50.2300">
    <property type="match status" value="1"/>
</dbReference>
<dbReference type="RefSeq" id="WP_138656339.1">
    <property type="nucleotide sequence ID" value="NZ_VATY01000001.1"/>
</dbReference>
<dbReference type="GO" id="GO:0003677">
    <property type="term" value="F:DNA binding"/>
    <property type="evidence" value="ECO:0007669"/>
    <property type="project" value="UniProtKB-KW"/>
</dbReference>
<organism evidence="6 7">
    <name type="scientific">Maribacter algarum</name>
    <name type="common">ex Zhang et al. 2020</name>
    <dbReference type="NCBI Taxonomy" id="2578118"/>
    <lineage>
        <taxon>Bacteria</taxon>
        <taxon>Pseudomonadati</taxon>
        <taxon>Bacteroidota</taxon>
        <taxon>Flavobacteriia</taxon>
        <taxon>Flavobacteriales</taxon>
        <taxon>Flavobacteriaceae</taxon>
        <taxon>Maribacter</taxon>
    </lineage>
</organism>
<dbReference type="Pfam" id="PF00196">
    <property type="entry name" value="GerE"/>
    <property type="match status" value="1"/>
</dbReference>
<dbReference type="SMART" id="SM00448">
    <property type="entry name" value="REC"/>
    <property type="match status" value="1"/>
</dbReference>
<dbReference type="InterPro" id="IPR001789">
    <property type="entry name" value="Sig_transdc_resp-reg_receiver"/>
</dbReference>
<evidence type="ECO:0000256" key="2">
    <source>
        <dbReference type="ARBA" id="ARBA00023125"/>
    </source>
</evidence>
<dbReference type="PRINTS" id="PR00038">
    <property type="entry name" value="HTHLUXR"/>
</dbReference>
<dbReference type="PROSITE" id="PS50110">
    <property type="entry name" value="RESPONSE_REGULATORY"/>
    <property type="match status" value="1"/>
</dbReference>
<keyword evidence="1 3" id="KW-0597">Phosphoprotein</keyword>
<evidence type="ECO:0000259" key="5">
    <source>
        <dbReference type="PROSITE" id="PS50110"/>
    </source>
</evidence>
<dbReference type="Pfam" id="PF00072">
    <property type="entry name" value="Response_reg"/>
    <property type="match status" value="1"/>
</dbReference>
<dbReference type="GO" id="GO:0006355">
    <property type="term" value="P:regulation of DNA-templated transcription"/>
    <property type="evidence" value="ECO:0007669"/>
    <property type="project" value="InterPro"/>
</dbReference>
<dbReference type="PANTHER" id="PTHR43214:SF43">
    <property type="entry name" value="TWO-COMPONENT RESPONSE REGULATOR"/>
    <property type="match status" value="1"/>
</dbReference>
<dbReference type="EMBL" id="VATY01000001">
    <property type="protein sequence ID" value="TMM58406.1"/>
    <property type="molecule type" value="Genomic_DNA"/>
</dbReference>
<dbReference type="InterPro" id="IPR000792">
    <property type="entry name" value="Tscrpt_reg_LuxR_C"/>
</dbReference>
<dbReference type="PANTHER" id="PTHR43214">
    <property type="entry name" value="TWO-COMPONENT RESPONSE REGULATOR"/>
    <property type="match status" value="1"/>
</dbReference>
<comment type="caution">
    <text evidence="6">The sequence shown here is derived from an EMBL/GenBank/DDBJ whole genome shotgun (WGS) entry which is preliminary data.</text>
</comment>
<dbReference type="InterPro" id="IPR016032">
    <property type="entry name" value="Sig_transdc_resp-reg_C-effctor"/>
</dbReference>
<dbReference type="InterPro" id="IPR011006">
    <property type="entry name" value="CheY-like_superfamily"/>
</dbReference>
<gene>
    <name evidence="6" type="ORF">FEE95_02955</name>
</gene>
<feature type="domain" description="Response regulatory" evidence="5">
    <location>
        <begin position="7"/>
        <end position="123"/>
    </location>
</feature>
<evidence type="ECO:0000256" key="3">
    <source>
        <dbReference type="PROSITE-ProRule" id="PRU00169"/>
    </source>
</evidence>
<keyword evidence="2" id="KW-0238">DNA-binding</keyword>
<accession>A0A5S3PTT5</accession>
<dbReference type="SUPFAM" id="SSF52172">
    <property type="entry name" value="CheY-like"/>
    <property type="match status" value="1"/>
</dbReference>
<proteinExistence type="predicted"/>
<evidence type="ECO:0000256" key="1">
    <source>
        <dbReference type="ARBA" id="ARBA00022553"/>
    </source>
</evidence>
<dbReference type="GO" id="GO:0000160">
    <property type="term" value="P:phosphorelay signal transduction system"/>
    <property type="evidence" value="ECO:0007669"/>
    <property type="project" value="InterPro"/>
</dbReference>
<name>A0A5S3PTT5_9FLAO</name>